<keyword evidence="2" id="KW-1185">Reference proteome</keyword>
<dbReference type="NCBIfam" id="TIGR02444">
    <property type="entry name" value="TIGR02444 family protein"/>
    <property type="match status" value="1"/>
</dbReference>
<evidence type="ECO:0000313" key="2">
    <source>
        <dbReference type="Proteomes" id="UP000545037"/>
    </source>
</evidence>
<reference evidence="1 2" key="1">
    <citation type="submission" date="2020-08" db="EMBL/GenBank/DDBJ databases">
        <title>Genomic Encyclopedia of Type Strains, Phase IV (KMG-IV): sequencing the most valuable type-strain genomes for metagenomic binning, comparative biology and taxonomic classification.</title>
        <authorList>
            <person name="Goeker M."/>
        </authorList>
    </citation>
    <scope>NUCLEOTIDE SEQUENCE [LARGE SCALE GENOMIC DNA]</scope>
    <source>
        <strain evidence="1 2">DSM 4737</strain>
    </source>
</reference>
<proteinExistence type="predicted"/>
<dbReference type="EMBL" id="JACHOR010000003">
    <property type="protein sequence ID" value="MBB5746407.1"/>
    <property type="molecule type" value="Genomic_DNA"/>
</dbReference>
<evidence type="ECO:0000313" key="1">
    <source>
        <dbReference type="EMBL" id="MBB5746407.1"/>
    </source>
</evidence>
<name>A0A7W9CIS7_9CAUL</name>
<comment type="caution">
    <text evidence="1">The sequence shown here is derived from an EMBL/GenBank/DDBJ whole genome shotgun (WGS) entry which is preliminary data.</text>
</comment>
<dbReference type="Proteomes" id="UP000545037">
    <property type="component" value="Unassembled WGS sequence"/>
</dbReference>
<dbReference type="AlphaFoldDB" id="A0A7W9CIS7"/>
<protein>
    <submittedName>
        <fullName evidence="1">Uncharacterized protein (TIGR02444 family)</fullName>
    </submittedName>
</protein>
<dbReference type="Pfam" id="PF09523">
    <property type="entry name" value="DUF2390"/>
    <property type="match status" value="1"/>
</dbReference>
<accession>A0A7W9CIS7</accession>
<gene>
    <name evidence="1" type="ORF">GGR13_002011</name>
</gene>
<dbReference type="InterPro" id="IPR012659">
    <property type="entry name" value="CHP02444"/>
</dbReference>
<sequence length="155" mass="16949">MKTLWDWSSEVYSAPGVAEACLHLQDEAGQNVPLLLWAAWMARTGRSADADTLEAACDMARAWTDTTIVPLRVIRRAIKSPIPDMGDLARELIRDRIKAVELEAEKHLLAALEQLAPPPDGAPKPAIDGLVDTARLWSRVVPRPALTALAERLPA</sequence>
<organism evidence="1 2">
    <name type="scientific">Brevundimonas variabilis</name>
    <dbReference type="NCBI Taxonomy" id="74312"/>
    <lineage>
        <taxon>Bacteria</taxon>
        <taxon>Pseudomonadati</taxon>
        <taxon>Pseudomonadota</taxon>
        <taxon>Alphaproteobacteria</taxon>
        <taxon>Caulobacterales</taxon>
        <taxon>Caulobacteraceae</taxon>
        <taxon>Brevundimonas</taxon>
    </lineage>
</organism>
<dbReference type="RefSeq" id="WP_183213377.1">
    <property type="nucleotide sequence ID" value="NZ_JACHOR010000003.1"/>
</dbReference>